<dbReference type="Proteomes" id="UP001345963">
    <property type="component" value="Unassembled WGS sequence"/>
</dbReference>
<comment type="caution">
    <text evidence="1">The sequence shown here is derived from an EMBL/GenBank/DDBJ whole genome shotgun (WGS) entry which is preliminary data.</text>
</comment>
<protein>
    <submittedName>
        <fullName evidence="1">Uncharacterized protein</fullName>
    </submittedName>
</protein>
<name>A0ABU7BR73_9TELE</name>
<evidence type="ECO:0000313" key="1">
    <source>
        <dbReference type="EMBL" id="MED6253152.1"/>
    </source>
</evidence>
<proteinExistence type="predicted"/>
<evidence type="ECO:0000313" key="2">
    <source>
        <dbReference type="Proteomes" id="UP001345963"/>
    </source>
</evidence>
<gene>
    <name evidence="1" type="ORF">ATANTOWER_023262</name>
</gene>
<sequence length="124" mass="14698">MRNYTHSQTRTPFWRIPEWQFTPGLLTCLLHYLKSYTERLEQGSFQSNRGANRRVGAWCMCVFRNRWTPSGITQTKIADFRIYLSHVRPKNQTAPPPISFLNKLFTLFYCVCNCHPHQSTLKRT</sequence>
<reference evidence="1 2" key="1">
    <citation type="submission" date="2021-07" db="EMBL/GenBank/DDBJ databases">
        <authorList>
            <person name="Palmer J.M."/>
        </authorList>
    </citation>
    <scope>NUCLEOTIDE SEQUENCE [LARGE SCALE GENOMIC DNA]</scope>
    <source>
        <strain evidence="1 2">AT_MEX2019</strain>
        <tissue evidence="1">Muscle</tissue>
    </source>
</reference>
<organism evidence="1 2">
    <name type="scientific">Ataeniobius toweri</name>
    <dbReference type="NCBI Taxonomy" id="208326"/>
    <lineage>
        <taxon>Eukaryota</taxon>
        <taxon>Metazoa</taxon>
        <taxon>Chordata</taxon>
        <taxon>Craniata</taxon>
        <taxon>Vertebrata</taxon>
        <taxon>Euteleostomi</taxon>
        <taxon>Actinopterygii</taxon>
        <taxon>Neopterygii</taxon>
        <taxon>Teleostei</taxon>
        <taxon>Neoteleostei</taxon>
        <taxon>Acanthomorphata</taxon>
        <taxon>Ovalentaria</taxon>
        <taxon>Atherinomorphae</taxon>
        <taxon>Cyprinodontiformes</taxon>
        <taxon>Goodeidae</taxon>
        <taxon>Ataeniobius</taxon>
    </lineage>
</organism>
<dbReference type="EMBL" id="JAHUTI010064164">
    <property type="protein sequence ID" value="MED6253152.1"/>
    <property type="molecule type" value="Genomic_DNA"/>
</dbReference>
<accession>A0ABU7BR73</accession>
<keyword evidence="2" id="KW-1185">Reference proteome</keyword>